<feature type="compositionally biased region" description="Polar residues" evidence="1">
    <location>
        <begin position="71"/>
        <end position="84"/>
    </location>
</feature>
<evidence type="ECO:0000313" key="3">
    <source>
        <dbReference type="Proteomes" id="UP000318199"/>
    </source>
</evidence>
<evidence type="ECO:0000313" key="2">
    <source>
        <dbReference type="EMBL" id="TWO68707.1"/>
    </source>
</evidence>
<organism evidence="2 3">
    <name type="scientific">Caenimonas sedimenti</name>
    <dbReference type="NCBI Taxonomy" id="2596921"/>
    <lineage>
        <taxon>Bacteria</taxon>
        <taxon>Pseudomonadati</taxon>
        <taxon>Pseudomonadota</taxon>
        <taxon>Betaproteobacteria</taxon>
        <taxon>Burkholderiales</taxon>
        <taxon>Comamonadaceae</taxon>
        <taxon>Caenimonas</taxon>
    </lineage>
</organism>
<sequence>MPDAKDNMKQTGDTRLPEVESDFDAQEGSTDAVGTEGTPSNRGRAAELGQEGKPGRGINQAGFIKDRDAPTSDSYGNTRDSGET</sequence>
<name>A0A562ZJZ2_9BURK</name>
<dbReference type="Proteomes" id="UP000318199">
    <property type="component" value="Unassembled WGS sequence"/>
</dbReference>
<dbReference type="AlphaFoldDB" id="A0A562ZJZ2"/>
<gene>
    <name evidence="2" type="ORF">FN976_22190</name>
</gene>
<evidence type="ECO:0000256" key="1">
    <source>
        <dbReference type="SAM" id="MobiDB-lite"/>
    </source>
</evidence>
<proteinExistence type="predicted"/>
<feature type="region of interest" description="Disordered" evidence="1">
    <location>
        <begin position="1"/>
        <end position="84"/>
    </location>
</feature>
<dbReference type="RefSeq" id="WP_145895253.1">
    <property type="nucleotide sequence ID" value="NZ_VOBQ01000018.1"/>
</dbReference>
<dbReference type="OrthoDB" id="8913847at2"/>
<dbReference type="EMBL" id="VOBQ01000018">
    <property type="protein sequence ID" value="TWO68707.1"/>
    <property type="molecule type" value="Genomic_DNA"/>
</dbReference>
<keyword evidence="3" id="KW-1185">Reference proteome</keyword>
<comment type="caution">
    <text evidence="2">The sequence shown here is derived from an EMBL/GenBank/DDBJ whole genome shotgun (WGS) entry which is preliminary data.</text>
</comment>
<reference evidence="2 3" key="1">
    <citation type="submission" date="2019-07" db="EMBL/GenBank/DDBJ databases">
        <title>Caenimonas sedimenti sp. nov., isolated from activated sludge.</title>
        <authorList>
            <person name="Xu J."/>
        </authorList>
    </citation>
    <scope>NUCLEOTIDE SEQUENCE [LARGE SCALE GENOMIC DNA]</scope>
    <source>
        <strain evidence="2 3">HX-9-20</strain>
    </source>
</reference>
<accession>A0A562ZJZ2</accession>
<protein>
    <submittedName>
        <fullName evidence="2">Uncharacterized protein</fullName>
    </submittedName>
</protein>